<dbReference type="PANTHER" id="PTHR45823">
    <property type="entry name" value="T-SNARE COILED-COIL HOMOLOGY DOMAIN-CONTAINING PROTEIN"/>
    <property type="match status" value="1"/>
</dbReference>
<keyword evidence="1" id="KW-0175">Coiled coil</keyword>
<keyword evidence="4" id="KW-1185">Reference proteome</keyword>
<dbReference type="OrthoDB" id="425619at2759"/>
<evidence type="ECO:0000256" key="2">
    <source>
        <dbReference type="SAM" id="MobiDB-lite"/>
    </source>
</evidence>
<name>A0A8S3WWC2_PARAO</name>
<evidence type="ECO:0000313" key="3">
    <source>
        <dbReference type="EMBL" id="CAG4986103.1"/>
    </source>
</evidence>
<proteinExistence type="predicted"/>
<accession>A0A8S3WWC2</accession>
<sequence>MPILPKEETEGVRTRSQHQQETDQRRFGGATPQISEGQPPAAGPSVAPTSAAPNLGALMMILQEQARRQEKQARQQAEQARRLEEQLRCGQEEQARRQDEHARRLEEQMLLMKDLHATFGKEIKEVKDRVAQHDNRLSEAETQIAIAETRIQQMNNRVDNVMADVKKTLDDLKLGDGITAPVVATIPSLRGFKVPPFDGTSSWSAYKIQFEAVMKANGWNKSQAMTALTLGLRDQALTVLEALGEEVTYEQLLEALEARYGDAHLEYVFRAHIEDRVQCMNENLQQWALEVEKLSELL</sequence>
<evidence type="ECO:0000256" key="1">
    <source>
        <dbReference type="SAM" id="Coils"/>
    </source>
</evidence>
<dbReference type="AlphaFoldDB" id="A0A8S3WWC2"/>
<dbReference type="EMBL" id="CAJQZP010000809">
    <property type="protein sequence ID" value="CAG4986103.1"/>
    <property type="molecule type" value="Genomic_DNA"/>
</dbReference>
<reference evidence="3" key="1">
    <citation type="submission" date="2021-04" db="EMBL/GenBank/DDBJ databases">
        <authorList>
            <person name="Tunstrom K."/>
        </authorList>
    </citation>
    <scope>NUCLEOTIDE SEQUENCE</scope>
</reference>
<feature type="region of interest" description="Disordered" evidence="2">
    <location>
        <begin position="1"/>
        <end position="51"/>
    </location>
</feature>
<dbReference type="Proteomes" id="UP000691718">
    <property type="component" value="Unassembled WGS sequence"/>
</dbReference>
<dbReference type="PANTHER" id="PTHR45823:SF1">
    <property type="entry name" value="T-SNARE COILED-COIL HOMOLOGY DOMAIN-CONTAINING PROTEIN"/>
    <property type="match status" value="1"/>
</dbReference>
<protein>
    <submittedName>
        <fullName evidence="3">(apollo) hypothetical protein</fullName>
    </submittedName>
</protein>
<feature type="compositionally biased region" description="Basic and acidic residues" evidence="2">
    <location>
        <begin position="1"/>
        <end position="26"/>
    </location>
</feature>
<gene>
    <name evidence="3" type="ORF">PAPOLLO_LOCUS11176</name>
</gene>
<organism evidence="3 4">
    <name type="scientific">Parnassius apollo</name>
    <name type="common">Apollo butterfly</name>
    <name type="synonym">Papilio apollo</name>
    <dbReference type="NCBI Taxonomy" id="110799"/>
    <lineage>
        <taxon>Eukaryota</taxon>
        <taxon>Metazoa</taxon>
        <taxon>Ecdysozoa</taxon>
        <taxon>Arthropoda</taxon>
        <taxon>Hexapoda</taxon>
        <taxon>Insecta</taxon>
        <taxon>Pterygota</taxon>
        <taxon>Neoptera</taxon>
        <taxon>Endopterygota</taxon>
        <taxon>Lepidoptera</taxon>
        <taxon>Glossata</taxon>
        <taxon>Ditrysia</taxon>
        <taxon>Papilionoidea</taxon>
        <taxon>Papilionidae</taxon>
        <taxon>Parnassiinae</taxon>
        <taxon>Parnassini</taxon>
        <taxon>Parnassius</taxon>
        <taxon>Parnassius</taxon>
    </lineage>
</organism>
<comment type="caution">
    <text evidence="3">The sequence shown here is derived from an EMBL/GenBank/DDBJ whole genome shotgun (WGS) entry which is preliminary data.</text>
</comment>
<evidence type="ECO:0000313" key="4">
    <source>
        <dbReference type="Proteomes" id="UP000691718"/>
    </source>
</evidence>
<feature type="coiled-coil region" evidence="1">
    <location>
        <begin position="59"/>
        <end position="171"/>
    </location>
</feature>